<dbReference type="RefSeq" id="XP_018038302.1">
    <property type="nucleotide sequence ID" value="XM_018186628.1"/>
</dbReference>
<evidence type="ECO:0000313" key="2">
    <source>
        <dbReference type="Proteomes" id="UP000077069"/>
    </source>
</evidence>
<sequence>MIEHIKTDIVESRTLMISLMVACSRSDSFCRQWRSFIWYRYTMQPSGQLALDARAERGWLQAVTHSRRKILSDDPVSWLASSGGIAVSRCAEQPLPQQARGARNRLDRACEAATRPLYEEGKR</sequence>
<dbReference type="EMBL" id="KV441550">
    <property type="protein sequence ID" value="OAG07937.1"/>
    <property type="molecule type" value="Genomic_DNA"/>
</dbReference>
<dbReference type="Proteomes" id="UP000077069">
    <property type="component" value="Unassembled WGS sequence"/>
</dbReference>
<evidence type="ECO:0000313" key="1">
    <source>
        <dbReference type="EMBL" id="OAG07937.1"/>
    </source>
</evidence>
<accession>A0A177CME9</accession>
<keyword evidence="2" id="KW-1185">Reference proteome</keyword>
<gene>
    <name evidence="1" type="ORF">CC84DRAFT_524115</name>
</gene>
<dbReference type="InParanoid" id="A0A177CME9"/>
<organism evidence="1 2">
    <name type="scientific">Paraphaeosphaeria sporulosa</name>
    <dbReference type="NCBI Taxonomy" id="1460663"/>
    <lineage>
        <taxon>Eukaryota</taxon>
        <taxon>Fungi</taxon>
        <taxon>Dikarya</taxon>
        <taxon>Ascomycota</taxon>
        <taxon>Pezizomycotina</taxon>
        <taxon>Dothideomycetes</taxon>
        <taxon>Pleosporomycetidae</taxon>
        <taxon>Pleosporales</taxon>
        <taxon>Massarineae</taxon>
        <taxon>Didymosphaeriaceae</taxon>
        <taxon>Paraphaeosphaeria</taxon>
    </lineage>
</organism>
<dbReference type="AlphaFoldDB" id="A0A177CME9"/>
<proteinExistence type="predicted"/>
<dbReference type="GeneID" id="28770114"/>
<reference evidence="1 2" key="1">
    <citation type="submission" date="2016-05" db="EMBL/GenBank/DDBJ databases">
        <title>Comparative analysis of secretome profiles of manganese(II)-oxidizing ascomycete fungi.</title>
        <authorList>
            <consortium name="DOE Joint Genome Institute"/>
            <person name="Zeiner C.A."/>
            <person name="Purvine S.O."/>
            <person name="Zink E.M."/>
            <person name="Wu S."/>
            <person name="Pasa-Tolic L."/>
            <person name="Chaput D.L."/>
            <person name="Haridas S."/>
            <person name="Grigoriev I.V."/>
            <person name="Santelli C.M."/>
            <person name="Hansel C.M."/>
        </authorList>
    </citation>
    <scope>NUCLEOTIDE SEQUENCE [LARGE SCALE GENOMIC DNA]</scope>
    <source>
        <strain evidence="1 2">AP3s5-JAC2a</strain>
    </source>
</reference>
<protein>
    <submittedName>
        <fullName evidence="1">Uncharacterized protein</fullName>
    </submittedName>
</protein>
<name>A0A177CME9_9PLEO</name>